<gene>
    <name evidence="3" type="ORF">D0T12_32765</name>
</gene>
<dbReference type="PANTHER" id="PTHR21248:SF22">
    <property type="entry name" value="PHOSPHOLIPASE D"/>
    <property type="match status" value="1"/>
</dbReference>
<dbReference type="GO" id="GO:0032049">
    <property type="term" value="P:cardiolipin biosynthetic process"/>
    <property type="evidence" value="ECO:0007669"/>
    <property type="project" value="UniProtKB-ARBA"/>
</dbReference>
<feature type="compositionally biased region" description="Basic and acidic residues" evidence="1">
    <location>
        <begin position="1"/>
        <end position="12"/>
    </location>
</feature>
<dbReference type="InterPro" id="IPR025202">
    <property type="entry name" value="PLD-like_dom"/>
</dbReference>
<dbReference type="EMBL" id="QVNQ01000014">
    <property type="protein sequence ID" value="RFS81399.1"/>
    <property type="molecule type" value="Genomic_DNA"/>
</dbReference>
<proteinExistence type="predicted"/>
<keyword evidence="4" id="KW-1185">Reference proteome</keyword>
<comment type="caution">
    <text evidence="3">The sequence shown here is derived from an EMBL/GenBank/DDBJ whole genome shotgun (WGS) entry which is preliminary data.</text>
</comment>
<dbReference type="Gene3D" id="3.30.870.10">
    <property type="entry name" value="Endonuclease Chain A"/>
    <property type="match status" value="2"/>
</dbReference>
<dbReference type="CDD" id="cd09110">
    <property type="entry name" value="PLDc_CLS_1"/>
    <property type="match status" value="1"/>
</dbReference>
<dbReference type="SUPFAM" id="SSF56024">
    <property type="entry name" value="Phospholipase D/nuclease"/>
    <property type="match status" value="2"/>
</dbReference>
<feature type="domain" description="PLD phosphodiesterase" evidence="2">
    <location>
        <begin position="147"/>
        <end position="174"/>
    </location>
</feature>
<feature type="domain" description="PLD phosphodiesterase" evidence="2">
    <location>
        <begin position="324"/>
        <end position="351"/>
    </location>
</feature>
<dbReference type="Proteomes" id="UP000262882">
    <property type="component" value="Unassembled WGS sequence"/>
</dbReference>
<evidence type="ECO:0000259" key="2">
    <source>
        <dbReference type="PROSITE" id="PS50035"/>
    </source>
</evidence>
<reference evidence="3 4" key="1">
    <citation type="submission" date="2018-08" db="EMBL/GenBank/DDBJ databases">
        <title>Actinomadura spongicola sp. nov., isolated from marine sponge Leucetta chagosensis.</title>
        <authorList>
            <person name="Li L."/>
            <person name="Lin H.W."/>
        </authorList>
    </citation>
    <scope>NUCLEOTIDE SEQUENCE [LARGE SCALE GENOMIC DNA]</scope>
    <source>
        <strain evidence="3 4">LHW52907</strain>
    </source>
</reference>
<protein>
    <submittedName>
        <fullName evidence="3">Cardiolipin synthase B</fullName>
    </submittedName>
</protein>
<accession>A0A372G8D3</accession>
<dbReference type="RefSeq" id="WP_117404704.1">
    <property type="nucleotide sequence ID" value="NZ_QVNQ01000014.1"/>
</dbReference>
<name>A0A372G8D3_9ACTN</name>
<dbReference type="PROSITE" id="PS50035">
    <property type="entry name" value="PLD"/>
    <property type="match status" value="2"/>
</dbReference>
<dbReference type="Pfam" id="PF13091">
    <property type="entry name" value="PLDc_2"/>
    <property type="match status" value="2"/>
</dbReference>
<dbReference type="PANTHER" id="PTHR21248">
    <property type="entry name" value="CARDIOLIPIN SYNTHASE"/>
    <property type="match status" value="1"/>
</dbReference>
<dbReference type="InterPro" id="IPR001736">
    <property type="entry name" value="PLipase_D/transphosphatidylase"/>
</dbReference>
<dbReference type="AlphaFoldDB" id="A0A372G8D3"/>
<organism evidence="3 4">
    <name type="scientific">Actinomadura spongiicola</name>
    <dbReference type="NCBI Taxonomy" id="2303421"/>
    <lineage>
        <taxon>Bacteria</taxon>
        <taxon>Bacillati</taxon>
        <taxon>Actinomycetota</taxon>
        <taxon>Actinomycetes</taxon>
        <taxon>Streptosporangiales</taxon>
        <taxon>Thermomonosporaceae</taxon>
        <taxon>Actinomadura</taxon>
    </lineage>
</organism>
<evidence type="ECO:0000256" key="1">
    <source>
        <dbReference type="SAM" id="MobiDB-lite"/>
    </source>
</evidence>
<dbReference type="OrthoDB" id="9762009at2"/>
<evidence type="ECO:0000313" key="3">
    <source>
        <dbReference type="EMBL" id="RFS81399.1"/>
    </source>
</evidence>
<dbReference type="GO" id="GO:0030572">
    <property type="term" value="F:phosphatidyltransferase activity"/>
    <property type="evidence" value="ECO:0007669"/>
    <property type="project" value="UniProtKB-ARBA"/>
</dbReference>
<dbReference type="SMART" id="SM00155">
    <property type="entry name" value="PLDc"/>
    <property type="match status" value="2"/>
</dbReference>
<sequence>MTVSRQRPDDSARPVPELDEARRTASGEDRSLHVRRALERLIGVAATEGNAVLPLRNGDEIFPAMLDGIASARRTVDMMTYVYWRGDIARRFADALADRARAGVRVRLLLDGIGSWQIEKDLVERMSEAGVIVAWFRKPAYLSPFKQNHRCHRKVLVVDEQLAFTGGVGIAEEWCGDARNPDEWRDTHFEVRGPAVDGIAAAFAQNWAECHDELFDDRDRFVPQPPAGQAVVQVVRGSASIGWQDMQTLMRVIVELAEQRLRLATAYFAPDPYFTELLSQCARRGVQVEILLPGPHADKRVSRLASQRHYASLLEDGVRIHQFQPSMLHTKIVTMDGIVSLVGSTNFNRRSMDHDEEVMLAVLDRDLTATLDAHFEQDLERSQAITPGQWERRPARQRAKELAITPIRRFL</sequence>
<feature type="region of interest" description="Disordered" evidence="1">
    <location>
        <begin position="1"/>
        <end position="29"/>
    </location>
</feature>
<evidence type="ECO:0000313" key="4">
    <source>
        <dbReference type="Proteomes" id="UP000262882"/>
    </source>
</evidence>
<feature type="compositionally biased region" description="Basic and acidic residues" evidence="1">
    <location>
        <begin position="19"/>
        <end position="29"/>
    </location>
</feature>
<dbReference type="CDD" id="cd09159">
    <property type="entry name" value="PLDc_ybhO_like_2"/>
    <property type="match status" value="1"/>
</dbReference>